<keyword evidence="1" id="KW-1133">Transmembrane helix</keyword>
<dbReference type="InterPro" id="IPR051532">
    <property type="entry name" value="Ester_Hydrolysis_Enzymes"/>
</dbReference>
<dbReference type="OrthoDB" id="1652311at2"/>
<sequence length="258" mass="30072">MTNNRTKKRLKILPKLILLTVLILCYFSVKSYLKYTKGKELIEKNYIVLQKLEQVNTADVENKIIQNHKLNHEKKDINLTKASNKIYFEKSVFMGDSITEALDFYNIVNKSSVLAKKGLNVITAKEELSKLSSINPERIFILYGMNDLSLFENPDDFKNNYIKLIQDINQTVPNAEIYLQSLTPVQAKVQNKDKNFSQSRIDKFVEKVIEVSKEENVHYIDIRSVPGDITDIYEPDGMHFTMKFYGLWLDYLRSQLEN</sequence>
<dbReference type="EMBL" id="BHYK01000002">
    <property type="protein sequence ID" value="GCD08903.1"/>
    <property type="molecule type" value="Genomic_DNA"/>
</dbReference>
<name>A0A401UH65_9CLOT</name>
<dbReference type="Pfam" id="PF13472">
    <property type="entry name" value="Lipase_GDSL_2"/>
    <property type="match status" value="1"/>
</dbReference>
<dbReference type="PANTHER" id="PTHR30383">
    <property type="entry name" value="THIOESTERASE 1/PROTEASE 1/LYSOPHOSPHOLIPASE L1"/>
    <property type="match status" value="1"/>
</dbReference>
<evidence type="ECO:0000313" key="3">
    <source>
        <dbReference type="EMBL" id="GCD08903.1"/>
    </source>
</evidence>
<dbReference type="AlphaFoldDB" id="A0A401UH65"/>
<keyword evidence="1" id="KW-0472">Membrane</keyword>
<feature type="transmembrane region" description="Helical" evidence="1">
    <location>
        <begin position="12"/>
        <end position="29"/>
    </location>
</feature>
<reference evidence="3 4" key="1">
    <citation type="submission" date="2018-11" db="EMBL/GenBank/DDBJ databases">
        <title>Genome sequencing and assembly of Clostridium tagluense strain A121.</title>
        <authorList>
            <person name="Murakami T."/>
            <person name="Segawa T."/>
            <person name="Shcherbakova V.A."/>
            <person name="Mori H."/>
            <person name="Yoshimura Y."/>
        </authorList>
    </citation>
    <scope>NUCLEOTIDE SEQUENCE [LARGE SCALE GENOMIC DNA]</scope>
    <source>
        <strain evidence="3 4">A121</strain>
    </source>
</reference>
<dbReference type="Proteomes" id="UP000287872">
    <property type="component" value="Unassembled WGS sequence"/>
</dbReference>
<dbReference type="InterPro" id="IPR013830">
    <property type="entry name" value="SGNH_hydro"/>
</dbReference>
<comment type="caution">
    <text evidence="3">The sequence shown here is derived from an EMBL/GenBank/DDBJ whole genome shotgun (WGS) entry which is preliminary data.</text>
</comment>
<dbReference type="SUPFAM" id="SSF52266">
    <property type="entry name" value="SGNH hydrolase"/>
    <property type="match status" value="1"/>
</dbReference>
<proteinExistence type="predicted"/>
<dbReference type="InterPro" id="IPR036514">
    <property type="entry name" value="SGNH_hydro_sf"/>
</dbReference>
<keyword evidence="4" id="KW-1185">Reference proteome</keyword>
<protein>
    <recommendedName>
        <fullName evidence="2">SGNH hydrolase-type esterase domain-containing protein</fullName>
    </recommendedName>
</protein>
<gene>
    <name evidence="3" type="ORF">Ctaglu_05260</name>
</gene>
<evidence type="ECO:0000259" key="2">
    <source>
        <dbReference type="Pfam" id="PF13472"/>
    </source>
</evidence>
<evidence type="ECO:0000313" key="4">
    <source>
        <dbReference type="Proteomes" id="UP000287872"/>
    </source>
</evidence>
<organism evidence="3 4">
    <name type="scientific">Clostridium tagluense</name>
    <dbReference type="NCBI Taxonomy" id="360422"/>
    <lineage>
        <taxon>Bacteria</taxon>
        <taxon>Bacillati</taxon>
        <taxon>Bacillota</taxon>
        <taxon>Clostridia</taxon>
        <taxon>Eubacteriales</taxon>
        <taxon>Clostridiaceae</taxon>
        <taxon>Clostridium</taxon>
    </lineage>
</organism>
<dbReference type="RefSeq" id="WP_124997802.1">
    <property type="nucleotide sequence ID" value="NZ_BHYK01000002.1"/>
</dbReference>
<evidence type="ECO:0000256" key="1">
    <source>
        <dbReference type="SAM" id="Phobius"/>
    </source>
</evidence>
<feature type="domain" description="SGNH hydrolase-type esterase" evidence="2">
    <location>
        <begin position="100"/>
        <end position="245"/>
    </location>
</feature>
<keyword evidence="1" id="KW-0812">Transmembrane</keyword>
<accession>A0A401UH65</accession>
<dbReference type="Gene3D" id="3.40.50.1110">
    <property type="entry name" value="SGNH hydrolase"/>
    <property type="match status" value="1"/>
</dbReference>